<sequence>MFCQKSFPAGAHEGGCRLCRGIPRLQPAPCLPGDAPASINLSPKPSTRDPRTEVRQRMYEIVATRIRYGYLRVHIMLKREGWAVRRNVVYRLYREEGLVLRTKQPRRHKMIVHREARCRPPRPNEAWSLDLPPFGHCLRPVHDQLSNGQKFRALTVMCSAGRRWPSRSASGCVASLSPTCSTGWCGNAERRNICLPTRAENSPVGWSNCGRITTASGSTSAGPASPPTMPISRPSTGRSGRMPEPPLVRLDRRGPAADRGLAAGLQREPSAHGSW</sequence>
<protein>
    <recommendedName>
        <fullName evidence="2">HTH-like domain-containing protein</fullName>
    </recommendedName>
</protein>
<keyword evidence="4" id="KW-1185">Reference proteome</keyword>
<reference evidence="3 4" key="1">
    <citation type="submission" date="2017-09" db="EMBL/GenBank/DDBJ databases">
        <title>Sphingomonas panjinensis sp.nov., isolated from oil-contaminated soil.</title>
        <authorList>
            <person name="Wang L."/>
            <person name="Chen L."/>
        </authorList>
    </citation>
    <scope>NUCLEOTIDE SEQUENCE [LARGE SCALE GENOMIC DNA]</scope>
    <source>
        <strain evidence="3 4">FW-11</strain>
    </source>
</reference>
<feature type="domain" description="HTH-like" evidence="2">
    <location>
        <begin position="54"/>
        <end position="106"/>
    </location>
</feature>
<evidence type="ECO:0000313" key="4">
    <source>
        <dbReference type="Proteomes" id="UP000244162"/>
    </source>
</evidence>
<accession>A0A2T5FZ55</accession>
<comment type="caution">
    <text evidence="3">The sequence shown here is derived from an EMBL/GenBank/DDBJ whole genome shotgun (WGS) entry which is preliminary data.</text>
</comment>
<dbReference type="Proteomes" id="UP000244162">
    <property type="component" value="Unassembled WGS sequence"/>
</dbReference>
<name>A0A2T5FZ55_9SPHN</name>
<dbReference type="PANTHER" id="PTHR47515">
    <property type="entry name" value="LOW CALCIUM RESPONSE LOCUS PROTEIN T"/>
    <property type="match status" value="1"/>
</dbReference>
<dbReference type="InterPro" id="IPR025948">
    <property type="entry name" value="HTH-like_dom"/>
</dbReference>
<feature type="compositionally biased region" description="Low complexity" evidence="1">
    <location>
        <begin position="213"/>
        <end position="223"/>
    </location>
</feature>
<proteinExistence type="predicted"/>
<feature type="region of interest" description="Disordered" evidence="1">
    <location>
        <begin position="213"/>
        <end position="275"/>
    </location>
</feature>
<gene>
    <name evidence="3" type="ORF">CLG96_08005</name>
</gene>
<dbReference type="PANTHER" id="PTHR47515:SF1">
    <property type="entry name" value="BLR2054 PROTEIN"/>
    <property type="match status" value="1"/>
</dbReference>
<evidence type="ECO:0000256" key="1">
    <source>
        <dbReference type="SAM" id="MobiDB-lite"/>
    </source>
</evidence>
<dbReference type="EMBL" id="NWBU01000006">
    <property type="protein sequence ID" value="PTQ11851.1"/>
    <property type="molecule type" value="Genomic_DNA"/>
</dbReference>
<dbReference type="Pfam" id="PF13276">
    <property type="entry name" value="HTH_21"/>
    <property type="match status" value="1"/>
</dbReference>
<evidence type="ECO:0000313" key="3">
    <source>
        <dbReference type="EMBL" id="PTQ11851.1"/>
    </source>
</evidence>
<organism evidence="3 4">
    <name type="scientific">Sphingomonas oleivorans</name>
    <dbReference type="NCBI Taxonomy" id="1735121"/>
    <lineage>
        <taxon>Bacteria</taxon>
        <taxon>Pseudomonadati</taxon>
        <taxon>Pseudomonadota</taxon>
        <taxon>Alphaproteobacteria</taxon>
        <taxon>Sphingomonadales</taxon>
        <taxon>Sphingomonadaceae</taxon>
        <taxon>Sphingomonas</taxon>
    </lineage>
</organism>
<evidence type="ECO:0000259" key="2">
    <source>
        <dbReference type="Pfam" id="PF13276"/>
    </source>
</evidence>
<dbReference type="AlphaFoldDB" id="A0A2T5FZ55"/>